<accession>A0ABZ0MC94</accession>
<evidence type="ECO:0000313" key="2">
    <source>
        <dbReference type="Proteomes" id="UP001304419"/>
    </source>
</evidence>
<evidence type="ECO:0008006" key="3">
    <source>
        <dbReference type="Google" id="ProtNLM"/>
    </source>
</evidence>
<sequence length="54" mass="6231">MTFEKLAKLAGCKEADKRVALGFNNRQSERDKAYSEKARNQAPTDKFFSRSYNL</sequence>
<dbReference type="Proteomes" id="UP001304419">
    <property type="component" value="Chromosome 1"/>
</dbReference>
<gene>
    <name evidence="1" type="ORF">R5H13_02205</name>
</gene>
<organism evidence="1 2">
    <name type="scientific">Pseudoalteromonas maricaloris</name>
    <dbReference type="NCBI Taxonomy" id="184924"/>
    <lineage>
        <taxon>Bacteria</taxon>
        <taxon>Pseudomonadati</taxon>
        <taxon>Pseudomonadota</taxon>
        <taxon>Gammaproteobacteria</taxon>
        <taxon>Alteromonadales</taxon>
        <taxon>Pseudoalteromonadaceae</taxon>
        <taxon>Pseudoalteromonas</taxon>
    </lineage>
</organism>
<proteinExistence type="predicted"/>
<dbReference type="EMBL" id="CP137578">
    <property type="protein sequence ID" value="WOX29105.1"/>
    <property type="molecule type" value="Genomic_DNA"/>
</dbReference>
<name>A0ABZ0MC94_9GAMM</name>
<dbReference type="RefSeq" id="WP_193522325.1">
    <property type="nucleotide sequence ID" value="NZ_CBCSDF010000007.1"/>
</dbReference>
<keyword evidence="2" id="KW-1185">Reference proteome</keyword>
<protein>
    <recommendedName>
        <fullName evidence="3">XRE family transcriptional regulator</fullName>
    </recommendedName>
</protein>
<evidence type="ECO:0000313" key="1">
    <source>
        <dbReference type="EMBL" id="WOX29105.1"/>
    </source>
</evidence>
<reference evidence="1 2" key="1">
    <citation type="submission" date="2023-10" db="EMBL/GenBank/DDBJ databases">
        <title>To unveil natural product biosynthetic capacity in Pseudoalteromonas.</title>
        <authorList>
            <person name="Wang J."/>
        </authorList>
    </citation>
    <scope>NUCLEOTIDE SEQUENCE [LARGE SCALE GENOMIC DNA]</scope>
    <source>
        <strain evidence="1 2">DSM 15914</strain>
    </source>
</reference>